<evidence type="ECO:0000256" key="1">
    <source>
        <dbReference type="SAM" id="MobiDB-lite"/>
    </source>
</evidence>
<accession>A0A9P4GR42</accession>
<feature type="compositionally biased region" description="Basic and acidic residues" evidence="1">
    <location>
        <begin position="50"/>
        <end position="63"/>
    </location>
</feature>
<name>A0A9P4GR42_9PLEO</name>
<keyword evidence="3" id="KW-1185">Reference proteome</keyword>
<dbReference type="AlphaFoldDB" id="A0A9P4GR42"/>
<dbReference type="EMBL" id="ML976614">
    <property type="protein sequence ID" value="KAF1849841.1"/>
    <property type="molecule type" value="Genomic_DNA"/>
</dbReference>
<protein>
    <submittedName>
        <fullName evidence="2">Uncharacterized protein</fullName>
    </submittedName>
</protein>
<comment type="caution">
    <text evidence="2">The sequence shown here is derived from an EMBL/GenBank/DDBJ whole genome shotgun (WGS) entry which is preliminary data.</text>
</comment>
<evidence type="ECO:0000313" key="3">
    <source>
        <dbReference type="Proteomes" id="UP000800039"/>
    </source>
</evidence>
<organism evidence="2 3">
    <name type="scientific">Cucurbitaria berberidis CBS 394.84</name>
    <dbReference type="NCBI Taxonomy" id="1168544"/>
    <lineage>
        <taxon>Eukaryota</taxon>
        <taxon>Fungi</taxon>
        <taxon>Dikarya</taxon>
        <taxon>Ascomycota</taxon>
        <taxon>Pezizomycotina</taxon>
        <taxon>Dothideomycetes</taxon>
        <taxon>Pleosporomycetidae</taxon>
        <taxon>Pleosporales</taxon>
        <taxon>Pleosporineae</taxon>
        <taxon>Cucurbitariaceae</taxon>
        <taxon>Cucurbitaria</taxon>
    </lineage>
</organism>
<dbReference type="GeneID" id="63848713"/>
<proteinExistence type="predicted"/>
<feature type="compositionally biased region" description="Low complexity" evidence="1">
    <location>
        <begin position="1"/>
        <end position="14"/>
    </location>
</feature>
<dbReference type="OrthoDB" id="5089392at2759"/>
<reference evidence="2" key="1">
    <citation type="submission" date="2020-01" db="EMBL/GenBank/DDBJ databases">
        <authorList>
            <consortium name="DOE Joint Genome Institute"/>
            <person name="Haridas S."/>
            <person name="Albert R."/>
            <person name="Binder M."/>
            <person name="Bloem J."/>
            <person name="Labutti K."/>
            <person name="Salamov A."/>
            <person name="Andreopoulos B."/>
            <person name="Baker S.E."/>
            <person name="Barry K."/>
            <person name="Bills G."/>
            <person name="Bluhm B.H."/>
            <person name="Cannon C."/>
            <person name="Castanera R."/>
            <person name="Culley D.E."/>
            <person name="Daum C."/>
            <person name="Ezra D."/>
            <person name="Gonzalez J.B."/>
            <person name="Henrissat B."/>
            <person name="Kuo A."/>
            <person name="Liang C."/>
            <person name="Lipzen A."/>
            <person name="Lutzoni F."/>
            <person name="Magnuson J."/>
            <person name="Mondo S."/>
            <person name="Nolan M."/>
            <person name="Ohm R."/>
            <person name="Pangilinan J."/>
            <person name="Park H.-J."/>
            <person name="Ramirez L."/>
            <person name="Alfaro M."/>
            <person name="Sun H."/>
            <person name="Tritt A."/>
            <person name="Yoshinaga Y."/>
            <person name="Zwiers L.-H."/>
            <person name="Turgeon B.G."/>
            <person name="Goodwin S.B."/>
            <person name="Spatafora J.W."/>
            <person name="Crous P.W."/>
            <person name="Grigoriev I.V."/>
        </authorList>
    </citation>
    <scope>NUCLEOTIDE SEQUENCE</scope>
    <source>
        <strain evidence="2">CBS 394.84</strain>
    </source>
</reference>
<feature type="region of interest" description="Disordered" evidence="1">
    <location>
        <begin position="1"/>
        <end position="63"/>
    </location>
</feature>
<sequence length="107" mass="12297">MSTTSSTDSNMSSSRLEIVSATPSCKTQRESVEIAPGNFSKPRVNKRSRRDTQDSSRSEGDKEFKYYGRHANQWLFNDFSVTHAVSKGFKRFFGKDNGGDWYENRER</sequence>
<evidence type="ECO:0000313" key="2">
    <source>
        <dbReference type="EMBL" id="KAF1849841.1"/>
    </source>
</evidence>
<gene>
    <name evidence="2" type="ORF">K460DRAFT_349986</name>
</gene>
<dbReference type="Proteomes" id="UP000800039">
    <property type="component" value="Unassembled WGS sequence"/>
</dbReference>
<dbReference type="RefSeq" id="XP_040792404.1">
    <property type="nucleotide sequence ID" value="XM_040931461.1"/>
</dbReference>